<evidence type="ECO:0000313" key="2">
    <source>
        <dbReference type="EMBL" id="KAJ6970109.1"/>
    </source>
</evidence>
<proteinExistence type="predicted"/>
<gene>
    <name evidence="2" type="ORF">NC653_034629</name>
</gene>
<sequence length="175" mass="20584">MLQRQFFPFNKYLLDLHFRGWLSYAFGLMTIFLAIFMVLTRFCNQGRPVDKLKVIAPPPMNTVEQLLAVQNAISQAEQFIQDGNIILLKFRALLLSIFPQASEKFAFTLLCVALIVFFVPSKYITLLIFLETFTRYSPPRKASTERWTRRLREWWFSIPAAPVVLEREKEDKKKK</sequence>
<name>A0AAD6LP88_9ROSI</name>
<feature type="transmembrane region" description="Helical" evidence="1">
    <location>
        <begin position="105"/>
        <end position="130"/>
    </location>
</feature>
<dbReference type="Pfam" id="PF04842">
    <property type="entry name" value="DUF639"/>
    <property type="match status" value="1"/>
</dbReference>
<dbReference type="PANTHER" id="PTHR31860:SF6">
    <property type="entry name" value="HEAT-INDUCIBLE TRANSCRIPTION REPRESSOR (DUF639)"/>
    <property type="match status" value="1"/>
</dbReference>
<keyword evidence="3" id="KW-1185">Reference proteome</keyword>
<protein>
    <submittedName>
        <fullName evidence="2">Uncharacterized protein</fullName>
    </submittedName>
</protein>
<evidence type="ECO:0000256" key="1">
    <source>
        <dbReference type="SAM" id="Phobius"/>
    </source>
</evidence>
<comment type="caution">
    <text evidence="2">The sequence shown here is derived from an EMBL/GenBank/DDBJ whole genome shotgun (WGS) entry which is preliminary data.</text>
</comment>
<dbReference type="EMBL" id="JAQIZT010000015">
    <property type="protein sequence ID" value="KAJ6970109.1"/>
    <property type="molecule type" value="Genomic_DNA"/>
</dbReference>
<accession>A0AAD6LP88</accession>
<reference evidence="2" key="1">
    <citation type="journal article" date="2023" name="Mol. Ecol. Resour.">
        <title>Chromosome-level genome assembly of a triploid poplar Populus alba 'Berolinensis'.</title>
        <authorList>
            <person name="Chen S."/>
            <person name="Yu Y."/>
            <person name="Wang X."/>
            <person name="Wang S."/>
            <person name="Zhang T."/>
            <person name="Zhou Y."/>
            <person name="He R."/>
            <person name="Meng N."/>
            <person name="Wang Y."/>
            <person name="Liu W."/>
            <person name="Liu Z."/>
            <person name="Liu J."/>
            <person name="Guo Q."/>
            <person name="Huang H."/>
            <person name="Sederoff R.R."/>
            <person name="Wang G."/>
            <person name="Qu G."/>
            <person name="Chen S."/>
        </authorList>
    </citation>
    <scope>NUCLEOTIDE SEQUENCE</scope>
    <source>
        <strain evidence="2">SC-2020</strain>
    </source>
</reference>
<keyword evidence="1" id="KW-1133">Transmembrane helix</keyword>
<keyword evidence="1" id="KW-0472">Membrane</keyword>
<feature type="transmembrane region" description="Helical" evidence="1">
    <location>
        <begin position="21"/>
        <end position="42"/>
    </location>
</feature>
<dbReference type="Proteomes" id="UP001164929">
    <property type="component" value="Chromosome 15"/>
</dbReference>
<dbReference type="PANTHER" id="PTHR31860">
    <property type="entry name" value="HEAT-INDUCIBLE TRANSCRIPTION REPRESSOR (DUF639)-RELATED"/>
    <property type="match status" value="1"/>
</dbReference>
<keyword evidence="1" id="KW-0812">Transmembrane</keyword>
<organism evidence="2 3">
    <name type="scientific">Populus alba x Populus x berolinensis</name>
    <dbReference type="NCBI Taxonomy" id="444605"/>
    <lineage>
        <taxon>Eukaryota</taxon>
        <taxon>Viridiplantae</taxon>
        <taxon>Streptophyta</taxon>
        <taxon>Embryophyta</taxon>
        <taxon>Tracheophyta</taxon>
        <taxon>Spermatophyta</taxon>
        <taxon>Magnoliopsida</taxon>
        <taxon>eudicotyledons</taxon>
        <taxon>Gunneridae</taxon>
        <taxon>Pentapetalae</taxon>
        <taxon>rosids</taxon>
        <taxon>fabids</taxon>
        <taxon>Malpighiales</taxon>
        <taxon>Salicaceae</taxon>
        <taxon>Saliceae</taxon>
        <taxon>Populus</taxon>
    </lineage>
</organism>
<evidence type="ECO:0000313" key="3">
    <source>
        <dbReference type="Proteomes" id="UP001164929"/>
    </source>
</evidence>
<dbReference type="InterPro" id="IPR006927">
    <property type="entry name" value="DUF639"/>
</dbReference>
<dbReference type="AlphaFoldDB" id="A0AAD6LP88"/>